<name>A0A1F7G856_9BACT</name>
<comment type="caution">
    <text evidence="1">The sequence shown here is derived from an EMBL/GenBank/DDBJ whole genome shotgun (WGS) entry which is preliminary data.</text>
</comment>
<gene>
    <name evidence="1" type="ORF">A2690_02930</name>
</gene>
<organism evidence="1 2">
    <name type="scientific">Candidatus Roizmanbacteria bacterium RIFCSPHIGHO2_01_FULL_39_12b</name>
    <dbReference type="NCBI Taxonomy" id="1802030"/>
    <lineage>
        <taxon>Bacteria</taxon>
        <taxon>Candidatus Roizmaniibacteriota</taxon>
    </lineage>
</organism>
<protein>
    <submittedName>
        <fullName evidence="1">Uncharacterized protein</fullName>
    </submittedName>
</protein>
<accession>A0A1F7G856</accession>
<sequence>MVYMGHMSKKSTAALCAAPPTTLSNGDIAKRDSDIFARRVQSTFQSMHSSLIPLQFSTIILTGFHSESLLQNI</sequence>
<evidence type="ECO:0000313" key="2">
    <source>
        <dbReference type="Proteomes" id="UP000178372"/>
    </source>
</evidence>
<dbReference type="AlphaFoldDB" id="A0A1F7G856"/>
<dbReference type="EMBL" id="MFZF01000036">
    <property type="protein sequence ID" value="OGK15040.1"/>
    <property type="molecule type" value="Genomic_DNA"/>
</dbReference>
<reference evidence="1 2" key="1">
    <citation type="journal article" date="2016" name="Nat. Commun.">
        <title>Thousands of microbial genomes shed light on interconnected biogeochemical processes in an aquifer system.</title>
        <authorList>
            <person name="Anantharaman K."/>
            <person name="Brown C.T."/>
            <person name="Hug L.A."/>
            <person name="Sharon I."/>
            <person name="Castelle C.J."/>
            <person name="Probst A.J."/>
            <person name="Thomas B.C."/>
            <person name="Singh A."/>
            <person name="Wilkins M.J."/>
            <person name="Karaoz U."/>
            <person name="Brodie E.L."/>
            <person name="Williams K.H."/>
            <person name="Hubbard S.S."/>
            <person name="Banfield J.F."/>
        </authorList>
    </citation>
    <scope>NUCLEOTIDE SEQUENCE [LARGE SCALE GENOMIC DNA]</scope>
</reference>
<dbReference type="Proteomes" id="UP000178372">
    <property type="component" value="Unassembled WGS sequence"/>
</dbReference>
<proteinExistence type="predicted"/>
<evidence type="ECO:0000313" key="1">
    <source>
        <dbReference type="EMBL" id="OGK15040.1"/>
    </source>
</evidence>